<feature type="domain" description="DUF1214" evidence="1">
    <location>
        <begin position="351"/>
        <end position="456"/>
    </location>
</feature>
<dbReference type="InterPro" id="IPR037049">
    <property type="entry name" value="DUF1214_C_sf"/>
</dbReference>
<dbReference type="Gene3D" id="2.60.120.600">
    <property type="entry name" value="Domain of unknown function DUF1214, C-terminal domain"/>
    <property type="match status" value="1"/>
</dbReference>
<dbReference type="PANTHER" id="PTHR36509:SF3">
    <property type="entry name" value="SIGNAL PEPTIDE PROTEIN"/>
    <property type="match status" value="1"/>
</dbReference>
<name>A0A6M8B8J3_9CYAN</name>
<gene>
    <name evidence="3" type="ORF">HPC62_09975</name>
</gene>
<dbReference type="InterPro" id="IPR010679">
    <property type="entry name" value="DUF1254"/>
</dbReference>
<evidence type="ECO:0000313" key="4">
    <source>
        <dbReference type="Proteomes" id="UP000505210"/>
    </source>
</evidence>
<keyword evidence="4" id="KW-1185">Reference proteome</keyword>
<proteinExistence type="predicted"/>
<dbReference type="InterPro" id="IPR037050">
    <property type="entry name" value="DUF1254_sf"/>
</dbReference>
<evidence type="ECO:0000259" key="2">
    <source>
        <dbReference type="Pfam" id="PF06863"/>
    </source>
</evidence>
<dbReference type="KEGG" id="theu:HPC62_09975"/>
<feature type="domain" description="DUF1254" evidence="2">
    <location>
        <begin position="91"/>
        <end position="195"/>
    </location>
</feature>
<dbReference type="Pfam" id="PF06742">
    <property type="entry name" value="DUF1214"/>
    <property type="match status" value="1"/>
</dbReference>
<dbReference type="RefSeq" id="WP_172355282.1">
    <property type="nucleotide sequence ID" value="NZ_CP053661.1"/>
</dbReference>
<dbReference type="Gene3D" id="2.60.40.1610">
    <property type="entry name" value="Domain of unknown function DUF1254"/>
    <property type="match status" value="1"/>
</dbReference>
<dbReference type="AlphaFoldDB" id="A0A6M8B8J3"/>
<dbReference type="Proteomes" id="UP000505210">
    <property type="component" value="Chromosome"/>
</dbReference>
<dbReference type="Gene3D" id="1.10.3360.10">
    <property type="entry name" value="VPA0735-like domain"/>
    <property type="match status" value="1"/>
</dbReference>
<accession>A0A6M8B8J3</accession>
<protein>
    <submittedName>
        <fullName evidence="3">DUF1254 domain-containing protein</fullName>
    </submittedName>
</protein>
<evidence type="ECO:0000313" key="3">
    <source>
        <dbReference type="EMBL" id="QKD82462.1"/>
    </source>
</evidence>
<evidence type="ECO:0000259" key="1">
    <source>
        <dbReference type="Pfam" id="PF06742"/>
    </source>
</evidence>
<dbReference type="InterPro" id="IPR010621">
    <property type="entry name" value="DUF1214"/>
</dbReference>
<dbReference type="EMBL" id="CP053661">
    <property type="protein sequence ID" value="QKD82462.1"/>
    <property type="molecule type" value="Genomic_DNA"/>
</dbReference>
<dbReference type="PANTHER" id="PTHR36509">
    <property type="entry name" value="BLL3101 PROTEIN"/>
    <property type="match status" value="1"/>
</dbReference>
<sequence length="473" mass="53186">MQNLTTQAQILPTTGSIDTSIGRLAFEGGYPTFESVVKLYDELDFQRAVQTYLWAIPLVSFAAWQEAYETVFGQQDGDLVLTTSFRDKLGLLTANATTPYVIGFLNLQRTGPLVIDYPKGQTAGGILDFWQRPITDMGLTGPDRGTGGKYLVIAAGQEVPQDAEGYWVVQSPTNNLFHAFRVLSTEPQEAEALTASYQVYSYAQRENPRKTQIIPAADKPWSGWPASNMDYWRLLAKMLNEEPVHERDRMMVAMLKPLGIEKGRPFQPDARQQKILEQAAIVGEATARCLSYAKRQPEAHIWPGTQWKNAVLLEANQETENHTALDERIAWFYEAVTLTAGMTTKTPGMGQQYIGIQKDKDGDWLQGDNNYSLRVPPHVPVKQFWSITLYDTETRCFIDTPHNIAGVDSRGDLIQNADGSIDLYFGPTAPLGQETNWAPTVPGRGWFAYFRFYAPTEPYFDRTWSLSDIEKVI</sequence>
<reference evidence="3 4" key="1">
    <citation type="submission" date="2020-05" db="EMBL/GenBank/DDBJ databases">
        <title>Complete genome sequence of of a novel Thermoleptolyngbya strain isolated from hot springs of Ganzi, Sichuan China.</title>
        <authorList>
            <person name="Tang J."/>
            <person name="Daroch M."/>
            <person name="Li L."/>
            <person name="Waleron K."/>
            <person name="Waleron M."/>
            <person name="Waleron M."/>
        </authorList>
    </citation>
    <scope>NUCLEOTIDE SEQUENCE [LARGE SCALE GENOMIC DNA]</scope>
    <source>
        <strain evidence="3 4">PKUAC-SCTA183</strain>
    </source>
</reference>
<dbReference type="SUPFAM" id="SSF160935">
    <property type="entry name" value="VPA0735-like"/>
    <property type="match status" value="1"/>
</dbReference>
<dbReference type="Pfam" id="PF06863">
    <property type="entry name" value="DUF1254"/>
    <property type="match status" value="1"/>
</dbReference>
<organism evidence="3 4">
    <name type="scientific">Thermoleptolyngbya sichuanensis A183</name>
    <dbReference type="NCBI Taxonomy" id="2737172"/>
    <lineage>
        <taxon>Bacteria</taxon>
        <taxon>Bacillati</taxon>
        <taxon>Cyanobacteriota</taxon>
        <taxon>Cyanophyceae</taxon>
        <taxon>Oculatellales</taxon>
        <taxon>Oculatellaceae</taxon>
        <taxon>Thermoleptolyngbya</taxon>
        <taxon>Thermoleptolyngbya sichuanensis</taxon>
    </lineage>
</organism>